<keyword evidence="3" id="KW-1185">Reference proteome</keyword>
<feature type="compositionally biased region" description="Pro residues" evidence="1">
    <location>
        <begin position="1"/>
        <end position="11"/>
    </location>
</feature>
<accession>A0A2U9CV72</accession>
<protein>
    <submittedName>
        <fullName evidence="2">Polyprotein</fullName>
    </submittedName>
</protein>
<evidence type="ECO:0000256" key="1">
    <source>
        <dbReference type="SAM" id="MobiDB-lite"/>
    </source>
</evidence>
<dbReference type="Proteomes" id="UP000246464">
    <property type="component" value="Chromosome 20"/>
</dbReference>
<proteinExistence type="predicted"/>
<name>A0A2U9CV72_SCOMX</name>
<dbReference type="EMBL" id="CP026262">
    <property type="protein sequence ID" value="AWP19546.1"/>
    <property type="molecule type" value="Genomic_DNA"/>
</dbReference>
<evidence type="ECO:0000313" key="2">
    <source>
        <dbReference type="EMBL" id="AWP19546.1"/>
    </source>
</evidence>
<organism evidence="2 3">
    <name type="scientific">Scophthalmus maximus</name>
    <name type="common">Turbot</name>
    <name type="synonym">Psetta maxima</name>
    <dbReference type="NCBI Taxonomy" id="52904"/>
    <lineage>
        <taxon>Eukaryota</taxon>
        <taxon>Metazoa</taxon>
        <taxon>Chordata</taxon>
        <taxon>Craniata</taxon>
        <taxon>Vertebrata</taxon>
        <taxon>Euteleostomi</taxon>
        <taxon>Actinopterygii</taxon>
        <taxon>Neopterygii</taxon>
        <taxon>Teleostei</taxon>
        <taxon>Neoteleostei</taxon>
        <taxon>Acanthomorphata</taxon>
        <taxon>Carangaria</taxon>
        <taxon>Pleuronectiformes</taxon>
        <taxon>Pleuronectoidei</taxon>
        <taxon>Scophthalmidae</taxon>
        <taxon>Scophthalmus</taxon>
    </lineage>
</organism>
<reference evidence="2 3" key="1">
    <citation type="submission" date="2017-12" db="EMBL/GenBank/DDBJ databases">
        <title>Integrating genomic resources of turbot (Scophthalmus maximus) in depth evaluation of genetic and physical mapping variation across individuals.</title>
        <authorList>
            <person name="Martinez P."/>
        </authorList>
    </citation>
    <scope>NUCLEOTIDE SEQUENCE [LARGE SCALE GENOMIC DNA]</scope>
</reference>
<gene>
    <name evidence="2" type="ORF">SMAX5B_008370</name>
</gene>
<feature type="non-terminal residue" evidence="2">
    <location>
        <position position="124"/>
    </location>
</feature>
<feature type="region of interest" description="Disordered" evidence="1">
    <location>
        <begin position="1"/>
        <end position="29"/>
    </location>
</feature>
<dbReference type="AlphaFoldDB" id="A0A2U9CV72"/>
<sequence length="124" mass="13548">MHAAAPPPSTIPKPFANQSAPLGSFPKRVDRRGRPVLYQGGRMVCNNLNDLGCSGSSCRFLHTCSFCGGAHARATCPHNPTKLNPCKYPKTPINITTLATSLKNHPDRRFVNFLIHGFTHGFHP</sequence>
<evidence type="ECO:0000313" key="3">
    <source>
        <dbReference type="Proteomes" id="UP000246464"/>
    </source>
</evidence>